<dbReference type="AlphaFoldDB" id="A0A1G9ITC4"/>
<feature type="region of interest" description="Disordered" evidence="1">
    <location>
        <begin position="1"/>
        <end position="32"/>
    </location>
</feature>
<sequence length="52" mass="5829">MGWKQTSDALNDALDARDEAARQFGENSPEWAVADEQALDALRAHEKNSDQR</sequence>
<gene>
    <name evidence="2" type="ORF">SAMN05421806_12555</name>
</gene>
<dbReference type="RefSeq" id="WP_176953997.1">
    <property type="nucleotide sequence ID" value="NZ_FNFF01000025.1"/>
</dbReference>
<evidence type="ECO:0000313" key="3">
    <source>
        <dbReference type="Proteomes" id="UP000199155"/>
    </source>
</evidence>
<dbReference type="STRING" id="417292.SAMN05421806_12555"/>
<name>A0A1G9ITC4_9ACTN</name>
<reference evidence="2 3" key="1">
    <citation type="submission" date="2016-10" db="EMBL/GenBank/DDBJ databases">
        <authorList>
            <person name="de Groot N.N."/>
        </authorList>
    </citation>
    <scope>NUCLEOTIDE SEQUENCE [LARGE SCALE GENOMIC DNA]</scope>
    <source>
        <strain evidence="2 3">CGMCC 4.5727</strain>
    </source>
</reference>
<evidence type="ECO:0000313" key="2">
    <source>
        <dbReference type="EMBL" id="SDL28361.1"/>
    </source>
</evidence>
<keyword evidence="3" id="KW-1185">Reference proteome</keyword>
<dbReference type="Proteomes" id="UP000199155">
    <property type="component" value="Unassembled WGS sequence"/>
</dbReference>
<organism evidence="2 3">
    <name type="scientific">Streptomyces indicus</name>
    <dbReference type="NCBI Taxonomy" id="417292"/>
    <lineage>
        <taxon>Bacteria</taxon>
        <taxon>Bacillati</taxon>
        <taxon>Actinomycetota</taxon>
        <taxon>Actinomycetes</taxon>
        <taxon>Kitasatosporales</taxon>
        <taxon>Streptomycetaceae</taxon>
        <taxon>Streptomyces</taxon>
    </lineage>
</organism>
<evidence type="ECO:0000256" key="1">
    <source>
        <dbReference type="SAM" id="MobiDB-lite"/>
    </source>
</evidence>
<accession>A0A1G9ITC4</accession>
<dbReference type="EMBL" id="FNFF01000025">
    <property type="protein sequence ID" value="SDL28361.1"/>
    <property type="molecule type" value="Genomic_DNA"/>
</dbReference>
<protein>
    <submittedName>
        <fullName evidence="2">Uncharacterized protein</fullName>
    </submittedName>
</protein>
<proteinExistence type="predicted"/>